<dbReference type="EMBL" id="ADBJ01000008">
    <property type="protein sequence ID" value="EFA84740.1"/>
    <property type="molecule type" value="Genomic_DNA"/>
</dbReference>
<feature type="region of interest" description="Disordered" evidence="1">
    <location>
        <begin position="251"/>
        <end position="275"/>
    </location>
</feature>
<evidence type="ECO:0000256" key="1">
    <source>
        <dbReference type="SAM" id="MobiDB-lite"/>
    </source>
</evidence>
<feature type="compositionally biased region" description="Basic and acidic residues" evidence="1">
    <location>
        <begin position="94"/>
        <end position="109"/>
    </location>
</feature>
<dbReference type="InParanoid" id="D3B0B6"/>
<gene>
    <name evidence="3" type="ORF">PPL_01732</name>
</gene>
<feature type="compositionally biased region" description="Acidic residues" evidence="1">
    <location>
        <begin position="110"/>
        <end position="123"/>
    </location>
</feature>
<keyword evidence="2" id="KW-0812">Transmembrane</keyword>
<dbReference type="OMA" id="SINTHMA"/>
<organism evidence="3 4">
    <name type="scientific">Heterostelium pallidum (strain ATCC 26659 / Pp 5 / PN500)</name>
    <name type="common">Cellular slime mold</name>
    <name type="synonym">Polysphondylium pallidum</name>
    <dbReference type="NCBI Taxonomy" id="670386"/>
    <lineage>
        <taxon>Eukaryota</taxon>
        <taxon>Amoebozoa</taxon>
        <taxon>Evosea</taxon>
        <taxon>Eumycetozoa</taxon>
        <taxon>Dictyostelia</taxon>
        <taxon>Acytosteliales</taxon>
        <taxon>Acytosteliaceae</taxon>
        <taxon>Heterostelium</taxon>
    </lineage>
</organism>
<keyword evidence="4" id="KW-1185">Reference proteome</keyword>
<evidence type="ECO:0000256" key="2">
    <source>
        <dbReference type="SAM" id="Phobius"/>
    </source>
</evidence>
<keyword evidence="2" id="KW-0472">Membrane</keyword>
<feature type="compositionally biased region" description="Low complexity" evidence="1">
    <location>
        <begin position="124"/>
        <end position="136"/>
    </location>
</feature>
<name>D3B0B6_HETP5</name>
<feature type="transmembrane region" description="Helical" evidence="2">
    <location>
        <begin position="226"/>
        <end position="243"/>
    </location>
</feature>
<feature type="compositionally biased region" description="Polar residues" evidence="1">
    <location>
        <begin position="262"/>
        <end position="275"/>
    </location>
</feature>
<evidence type="ECO:0000313" key="4">
    <source>
        <dbReference type="Proteomes" id="UP000001396"/>
    </source>
</evidence>
<feature type="region of interest" description="Disordered" evidence="1">
    <location>
        <begin position="153"/>
        <end position="172"/>
    </location>
</feature>
<proteinExistence type="predicted"/>
<dbReference type="STRING" id="670386.D3B0B6"/>
<accession>D3B0B6</accession>
<dbReference type="Proteomes" id="UP000001396">
    <property type="component" value="Unassembled WGS sequence"/>
</dbReference>
<sequence>MYYNNNLEEEEEKVQDFFNVNTSYQDDQLRHEYLYQSYQNTLLNEQTDNNTNNNTPTKELAEPVGADIIHSLDDSIEQYIKINETTDDSIFKHINNENDKEENEKYQYEHEDEEEEDEDEDDSLIYSSSSSSGDYSHNNSCIYNSSINDNDSFVNNNDSNNSNSKSGGSSSSCSYSIDYDSDDFRGMNNSINTHMASLNDLYQQQQQRINQHQQRQAQRIPFFRSVYGQLFIVITLAILMQLLKTDDFNHRHHHHTSHHNNFQSNAQSNDNSIPTQFQPKDDRLLKMINQYVYFNKLGDRPTTLSILYDILKLSPYDCGASMRIAQLLLEDDGRNITTVNKAESMFIRALDCERWLKIDYITEFVDFYLSLNRFQEAAALLTRSSTMFPDDMNFKIQLQRLRSKLNLQIEPSPNGYCFSGLD</sequence>
<dbReference type="AlphaFoldDB" id="D3B0B6"/>
<reference evidence="3 4" key="1">
    <citation type="journal article" date="2011" name="Genome Res.">
        <title>Phylogeny-wide analysis of social amoeba genomes highlights ancient origins for complex intercellular communication.</title>
        <authorList>
            <person name="Heidel A.J."/>
            <person name="Lawal H.M."/>
            <person name="Felder M."/>
            <person name="Schilde C."/>
            <person name="Helps N.R."/>
            <person name="Tunggal B."/>
            <person name="Rivero F."/>
            <person name="John U."/>
            <person name="Schleicher M."/>
            <person name="Eichinger L."/>
            <person name="Platzer M."/>
            <person name="Noegel A.A."/>
            <person name="Schaap P."/>
            <person name="Gloeckner G."/>
        </authorList>
    </citation>
    <scope>NUCLEOTIDE SEQUENCE [LARGE SCALE GENOMIC DNA]</scope>
    <source>
        <strain evidence="4">ATCC 26659 / Pp 5 / PN500</strain>
    </source>
</reference>
<protein>
    <submittedName>
        <fullName evidence="3">Uncharacterized protein</fullName>
    </submittedName>
</protein>
<comment type="caution">
    <text evidence="3">The sequence shown here is derived from an EMBL/GenBank/DDBJ whole genome shotgun (WGS) entry which is preliminary data.</text>
</comment>
<dbReference type="RefSeq" id="XP_020436852.1">
    <property type="nucleotide sequence ID" value="XM_020572735.1"/>
</dbReference>
<evidence type="ECO:0000313" key="3">
    <source>
        <dbReference type="EMBL" id="EFA84740.1"/>
    </source>
</evidence>
<dbReference type="GeneID" id="31357260"/>
<keyword evidence="2" id="KW-1133">Transmembrane helix</keyword>
<feature type="region of interest" description="Disordered" evidence="1">
    <location>
        <begin position="94"/>
        <end position="137"/>
    </location>
</feature>